<dbReference type="InterPro" id="IPR029063">
    <property type="entry name" value="SAM-dependent_MTases_sf"/>
</dbReference>
<organism evidence="3 4">
    <name type="scientific">Haloplanus vescus</name>
    <dbReference type="NCBI Taxonomy" id="555874"/>
    <lineage>
        <taxon>Archaea</taxon>
        <taxon>Methanobacteriati</taxon>
        <taxon>Methanobacteriota</taxon>
        <taxon>Stenosarchaea group</taxon>
        <taxon>Halobacteria</taxon>
        <taxon>Halobacteriales</taxon>
        <taxon>Haloferacaceae</taxon>
        <taxon>Haloplanus</taxon>
    </lineage>
</organism>
<evidence type="ECO:0000313" key="3">
    <source>
        <dbReference type="EMBL" id="SDZ89996.1"/>
    </source>
</evidence>
<dbReference type="AlphaFoldDB" id="A0A1H3WS63"/>
<gene>
    <name evidence="3" type="ORF">SAMN04488065_1100</name>
</gene>
<dbReference type="SUPFAM" id="SSF53335">
    <property type="entry name" value="S-adenosyl-L-methionine-dependent methyltransferases"/>
    <property type="match status" value="1"/>
</dbReference>
<dbReference type="OrthoDB" id="57427at2157"/>
<dbReference type="EMBL" id="FNQT01000001">
    <property type="protein sequence ID" value="SDZ89996.1"/>
    <property type="molecule type" value="Genomic_DNA"/>
</dbReference>
<name>A0A1H3WS63_9EURY</name>
<dbReference type="Gene3D" id="3.40.50.150">
    <property type="entry name" value="Vaccinia Virus protein VP39"/>
    <property type="match status" value="1"/>
</dbReference>
<proteinExistence type="predicted"/>
<dbReference type="PANTHER" id="PTHR43591:SF24">
    <property type="entry name" value="2-METHOXY-6-POLYPRENYL-1,4-BENZOQUINOL METHYLASE, MITOCHONDRIAL"/>
    <property type="match status" value="1"/>
</dbReference>
<dbReference type="Proteomes" id="UP000236755">
    <property type="component" value="Unassembled WGS sequence"/>
</dbReference>
<dbReference type="PANTHER" id="PTHR43591">
    <property type="entry name" value="METHYLTRANSFERASE"/>
    <property type="match status" value="1"/>
</dbReference>
<dbReference type="InterPro" id="IPR041698">
    <property type="entry name" value="Methyltransf_25"/>
</dbReference>
<feature type="domain" description="Methyltransferase" evidence="2">
    <location>
        <begin position="96"/>
        <end position="198"/>
    </location>
</feature>
<dbReference type="RefSeq" id="WP_092632623.1">
    <property type="nucleotide sequence ID" value="NZ_FNQT01000001.1"/>
</dbReference>
<dbReference type="GO" id="GO:0008168">
    <property type="term" value="F:methyltransferase activity"/>
    <property type="evidence" value="ECO:0007669"/>
    <property type="project" value="UniProtKB-KW"/>
</dbReference>
<evidence type="ECO:0000256" key="1">
    <source>
        <dbReference type="SAM" id="Phobius"/>
    </source>
</evidence>
<dbReference type="CDD" id="cd02440">
    <property type="entry name" value="AdoMet_MTases"/>
    <property type="match status" value="1"/>
</dbReference>
<keyword evidence="1" id="KW-0812">Transmembrane</keyword>
<sequence length="255" mass="27445">MNPFDRRPTYFFGVYHWRERLRRIGASLSLFGAAVVVGRRGGRLRRLLAALVGVTALVRAGTTARRLLSPVPWALDRPKYDALASLLPLGDVDRALDVGCGSGRSLVGLAPHLPSSTHVVGLDVFDDRVILGNGPQLARRNGARAGIDVSPAAGDASRLPFSDDAFDVVTACRVAHDVPETRRDALFDELRRVCAEDGTVGLLELPITPEGVSDHEAYWRRCLGDAGLSVERVATVERPGFSDEPYVAIAATPTA</sequence>
<dbReference type="Pfam" id="PF13649">
    <property type="entry name" value="Methyltransf_25"/>
    <property type="match status" value="1"/>
</dbReference>
<feature type="transmembrane region" description="Helical" evidence="1">
    <location>
        <begin position="20"/>
        <end position="38"/>
    </location>
</feature>
<accession>A0A1H3WS63</accession>
<keyword evidence="1" id="KW-1133">Transmembrane helix</keyword>
<evidence type="ECO:0000313" key="4">
    <source>
        <dbReference type="Proteomes" id="UP000236755"/>
    </source>
</evidence>
<keyword evidence="3" id="KW-0489">Methyltransferase</keyword>
<keyword evidence="3" id="KW-0808">Transferase</keyword>
<protein>
    <submittedName>
        <fullName evidence="3">Methyltransferase domain-containing protein</fullName>
    </submittedName>
</protein>
<reference evidence="3 4" key="1">
    <citation type="submission" date="2016-10" db="EMBL/GenBank/DDBJ databases">
        <authorList>
            <person name="de Groot N.N."/>
        </authorList>
    </citation>
    <scope>NUCLEOTIDE SEQUENCE [LARGE SCALE GENOMIC DNA]</scope>
    <source>
        <strain evidence="3 4">CGMCC 1.8712</strain>
    </source>
</reference>
<keyword evidence="1" id="KW-0472">Membrane</keyword>
<dbReference type="STRING" id="555874.SAMN04488065_1100"/>
<dbReference type="GO" id="GO:0032259">
    <property type="term" value="P:methylation"/>
    <property type="evidence" value="ECO:0007669"/>
    <property type="project" value="UniProtKB-KW"/>
</dbReference>
<evidence type="ECO:0000259" key="2">
    <source>
        <dbReference type="Pfam" id="PF13649"/>
    </source>
</evidence>
<keyword evidence="4" id="KW-1185">Reference proteome</keyword>